<comment type="caution">
    <text evidence="12">The sequence shown here is derived from an EMBL/GenBank/DDBJ whole genome shotgun (WGS) entry which is preliminary data.</text>
</comment>
<dbReference type="FunFam" id="3.90.550.10:FF:000023">
    <property type="entry name" value="Glucose-1-phosphate thymidylyltransferase"/>
    <property type="match status" value="1"/>
</dbReference>
<dbReference type="InterPro" id="IPR029044">
    <property type="entry name" value="Nucleotide-diphossugar_trans"/>
</dbReference>
<proteinExistence type="inferred from homology"/>
<keyword evidence="8 10" id="KW-0460">Magnesium</keyword>
<evidence type="ECO:0000256" key="5">
    <source>
        <dbReference type="ARBA" id="ARBA00022679"/>
    </source>
</evidence>
<dbReference type="Proteomes" id="UP000483802">
    <property type="component" value="Unassembled WGS sequence"/>
</dbReference>
<evidence type="ECO:0000256" key="4">
    <source>
        <dbReference type="ARBA" id="ARBA00017654"/>
    </source>
</evidence>
<dbReference type="GO" id="GO:0046872">
    <property type="term" value="F:metal ion binding"/>
    <property type="evidence" value="ECO:0007669"/>
    <property type="project" value="UniProtKB-KW"/>
</dbReference>
<dbReference type="EC" id="2.7.7.24" evidence="3 10"/>
<comment type="catalytic activity">
    <reaction evidence="9 10">
        <text>dTTP + alpha-D-glucose 1-phosphate + H(+) = dTDP-alpha-D-glucose + diphosphate</text>
        <dbReference type="Rhea" id="RHEA:15225"/>
        <dbReference type="ChEBI" id="CHEBI:15378"/>
        <dbReference type="ChEBI" id="CHEBI:33019"/>
        <dbReference type="ChEBI" id="CHEBI:37568"/>
        <dbReference type="ChEBI" id="CHEBI:57477"/>
        <dbReference type="ChEBI" id="CHEBI:58601"/>
        <dbReference type="EC" id="2.7.7.24"/>
    </reaction>
</comment>
<evidence type="ECO:0000256" key="10">
    <source>
        <dbReference type="RuleBase" id="RU003706"/>
    </source>
</evidence>
<dbReference type="RefSeq" id="WP_343040787.1">
    <property type="nucleotide sequence ID" value="NZ_WPNZ01000006.1"/>
</dbReference>
<dbReference type="EMBL" id="WPNZ01000006">
    <property type="protein sequence ID" value="MVO85779.1"/>
    <property type="molecule type" value="Genomic_DNA"/>
</dbReference>
<evidence type="ECO:0000256" key="8">
    <source>
        <dbReference type="ARBA" id="ARBA00022842"/>
    </source>
</evidence>
<dbReference type="GO" id="GO:0019318">
    <property type="term" value="P:hexose metabolic process"/>
    <property type="evidence" value="ECO:0007669"/>
    <property type="project" value="UniProtKB-ARBA"/>
</dbReference>
<evidence type="ECO:0000256" key="3">
    <source>
        <dbReference type="ARBA" id="ARBA00012461"/>
    </source>
</evidence>
<comment type="function">
    <text evidence="10">Catalyzes the formation of dTDP-glucose, from dTTP and glucose 1-phosphate, as well as its pyrophosphorolysis.</text>
</comment>
<keyword evidence="7 10" id="KW-0479">Metal-binding</keyword>
<dbReference type="GO" id="GO:0008879">
    <property type="term" value="F:glucose-1-phosphate thymidylyltransferase activity"/>
    <property type="evidence" value="ECO:0007669"/>
    <property type="project" value="UniProtKB-EC"/>
</dbReference>
<name>A0A6L6WVV0_9ACTN</name>
<comment type="cofactor">
    <cofactor evidence="1">
        <name>Mg(2+)</name>
        <dbReference type="ChEBI" id="CHEBI:18420"/>
    </cofactor>
</comment>
<sequence length="290" mass="31272">MKGIVLAGGTGSRLLPITAGTSKQLLPIYDKPMIFYPLSVLMLAGIRDVLIIAAPASMPAMRGLLGDGARLGMNLSYAEQPEPRGIADAYIMGAKHVGNERSALILGDNLFHGAGFQDLLREAREKTGGCTLFGYPVADPERYAVAETDAQGNLIGIEEKPSRPVSNNAITGLYFYDSDVVELARGLRPSHRGELEITDVNKLYLEAHRARLVPLGRGFTWLDAGTFRSLLDASQYVQVLMDRQGVRVACVEEIALRMGFISAAQCHELGLAMGHSGYGRYVCDVAASMA</sequence>
<comment type="similarity">
    <text evidence="2 10">Belongs to the glucose-1-phosphate thymidylyltransferase family.</text>
</comment>
<evidence type="ECO:0000256" key="9">
    <source>
        <dbReference type="ARBA" id="ARBA00049336"/>
    </source>
</evidence>
<dbReference type="AlphaFoldDB" id="A0A6L6WVV0"/>
<gene>
    <name evidence="12" type="primary">rfbA</name>
    <name evidence="12" type="ORF">GPA10_13675</name>
</gene>
<evidence type="ECO:0000259" key="11">
    <source>
        <dbReference type="Pfam" id="PF00483"/>
    </source>
</evidence>
<feature type="domain" description="Nucleotidyl transferase" evidence="11">
    <location>
        <begin position="2"/>
        <end position="237"/>
    </location>
</feature>
<evidence type="ECO:0000256" key="2">
    <source>
        <dbReference type="ARBA" id="ARBA00010480"/>
    </source>
</evidence>
<dbReference type="InterPro" id="IPR005907">
    <property type="entry name" value="G1P_thy_trans_s"/>
</dbReference>
<dbReference type="Pfam" id="PF00483">
    <property type="entry name" value="NTP_transferase"/>
    <property type="match status" value="1"/>
</dbReference>
<reference evidence="12 13" key="1">
    <citation type="submission" date="2019-11" db="EMBL/GenBank/DDBJ databases">
        <title>Streptomyces typhae sp. nov., a novel endophytic actinomycete isolated from the root of cattail pollen (Typha angustifolia L.).</title>
        <authorList>
            <person name="Peng C."/>
        </authorList>
    </citation>
    <scope>NUCLEOTIDE SEQUENCE [LARGE SCALE GENOMIC DNA]</scope>
    <source>
        <strain evidence="13">p1417</strain>
    </source>
</reference>
<evidence type="ECO:0000313" key="13">
    <source>
        <dbReference type="Proteomes" id="UP000483802"/>
    </source>
</evidence>
<dbReference type="PANTHER" id="PTHR43532">
    <property type="entry name" value="GLUCOSE-1-PHOSPHATE THYMIDYLYLTRANSFERASE"/>
    <property type="match status" value="1"/>
</dbReference>
<dbReference type="SUPFAM" id="SSF53448">
    <property type="entry name" value="Nucleotide-diphospho-sugar transferases"/>
    <property type="match status" value="1"/>
</dbReference>
<organism evidence="12 13">
    <name type="scientific">Streptomyces typhae</name>
    <dbReference type="NCBI Taxonomy" id="2681492"/>
    <lineage>
        <taxon>Bacteria</taxon>
        <taxon>Bacillati</taxon>
        <taxon>Actinomycetota</taxon>
        <taxon>Actinomycetes</taxon>
        <taxon>Kitasatosporales</taxon>
        <taxon>Streptomycetaceae</taxon>
        <taxon>Streptomyces</taxon>
    </lineage>
</organism>
<keyword evidence="5 10" id="KW-0808">Transferase</keyword>
<evidence type="ECO:0000256" key="1">
    <source>
        <dbReference type="ARBA" id="ARBA00001946"/>
    </source>
</evidence>
<keyword evidence="6 10" id="KW-0548">Nucleotidyltransferase</keyword>
<dbReference type="Gene3D" id="3.90.550.10">
    <property type="entry name" value="Spore Coat Polysaccharide Biosynthesis Protein SpsA, Chain A"/>
    <property type="match status" value="1"/>
</dbReference>
<dbReference type="GO" id="GO:0000271">
    <property type="term" value="P:polysaccharide biosynthetic process"/>
    <property type="evidence" value="ECO:0007669"/>
    <property type="project" value="UniProtKB-ARBA"/>
</dbReference>
<accession>A0A6L6WVV0</accession>
<keyword evidence="13" id="KW-1185">Reference proteome</keyword>
<protein>
    <recommendedName>
        <fullName evidence="4 10">Glucose-1-phosphate thymidylyltransferase</fullName>
        <ecNumber evidence="3 10">2.7.7.24</ecNumber>
    </recommendedName>
</protein>
<dbReference type="CDD" id="cd02538">
    <property type="entry name" value="G1P_TT_short"/>
    <property type="match status" value="1"/>
</dbReference>
<evidence type="ECO:0000256" key="7">
    <source>
        <dbReference type="ARBA" id="ARBA00022723"/>
    </source>
</evidence>
<evidence type="ECO:0000313" key="12">
    <source>
        <dbReference type="EMBL" id="MVO85779.1"/>
    </source>
</evidence>
<evidence type="ECO:0000256" key="6">
    <source>
        <dbReference type="ARBA" id="ARBA00022695"/>
    </source>
</evidence>
<dbReference type="PANTHER" id="PTHR43532:SF1">
    <property type="entry name" value="GLUCOSE-1-PHOSPHATE THYMIDYLYLTRANSFERASE 1"/>
    <property type="match status" value="1"/>
</dbReference>
<dbReference type="NCBIfam" id="TIGR01207">
    <property type="entry name" value="rmlA"/>
    <property type="match status" value="1"/>
</dbReference>
<dbReference type="InterPro" id="IPR005835">
    <property type="entry name" value="NTP_transferase_dom"/>
</dbReference>